<dbReference type="InterPro" id="IPR004107">
    <property type="entry name" value="Integrase_SAM-like_N"/>
</dbReference>
<feature type="active site" evidence="9">
    <location>
        <position position="176"/>
    </location>
</feature>
<keyword evidence="6 9" id="KW-0238">DNA-binding</keyword>
<evidence type="ECO:0000256" key="2">
    <source>
        <dbReference type="ARBA" id="ARBA00022490"/>
    </source>
</evidence>
<evidence type="ECO:0000256" key="4">
    <source>
        <dbReference type="ARBA" id="ARBA00022829"/>
    </source>
</evidence>
<name>A0A1R4JBZ1_9MICO</name>
<comment type="function">
    <text evidence="9">Site-specific tyrosine recombinase, which acts by catalyzing the cutting and rejoining of the recombining DNA molecules. The XerC-XerD complex is essential to convert dimers of the bacterial chromosome into monomers to permit their segregation at cell division. It also contributes to the segregational stability of plasmids.</text>
</comment>
<evidence type="ECO:0000256" key="6">
    <source>
        <dbReference type="ARBA" id="ARBA00023125"/>
    </source>
</evidence>
<sequence length="305" mass="32920">MELGRAIDGYIDAVLSSSRLSTRTLTAYASDLEALHRYCSSRDVTDTGQIDLELLRDWLWSDAQQGHAPATLARHRAAVRGFGEWLRDTGRTAANPAARLRAPSPGRSLPHLVRSERIADAAAALRDASAQGDHRAGRDLCVLELLYATGMRVSELVSLDVDGVNLDELTVRVTGKGDKERVIPFGVPARTATIDYVTRDRPALLGNRPSRATTAALVLGVRGERVNARTVYRIVNGLFPEAGGPAGAGPHTLRHSTATHLLDGGADLRNVQEFLGHSSLGTTQIYTHVSAERLAASYRQAHPRA</sequence>
<dbReference type="GO" id="GO:0006313">
    <property type="term" value="P:DNA transposition"/>
    <property type="evidence" value="ECO:0007669"/>
    <property type="project" value="UniProtKB-UniRule"/>
</dbReference>
<dbReference type="PANTHER" id="PTHR30349:SF77">
    <property type="entry name" value="TYROSINE RECOMBINASE XERC"/>
    <property type="match status" value="1"/>
</dbReference>
<feature type="domain" description="Core-binding (CB)" evidence="11">
    <location>
        <begin position="1"/>
        <end position="87"/>
    </location>
</feature>
<dbReference type="AlphaFoldDB" id="A0A1R4JBZ1"/>
<dbReference type="InterPro" id="IPR013762">
    <property type="entry name" value="Integrase-like_cat_sf"/>
</dbReference>
<dbReference type="Gene3D" id="1.10.443.10">
    <property type="entry name" value="Intergrase catalytic core"/>
    <property type="match status" value="1"/>
</dbReference>
<feature type="active site" evidence="9">
    <location>
        <position position="251"/>
    </location>
</feature>
<dbReference type="PROSITE" id="PS51898">
    <property type="entry name" value="TYR_RECOMBINASE"/>
    <property type="match status" value="1"/>
</dbReference>
<dbReference type="HAMAP" id="MF_01808">
    <property type="entry name" value="Recomb_XerC_XerD"/>
    <property type="match status" value="1"/>
</dbReference>
<evidence type="ECO:0000256" key="8">
    <source>
        <dbReference type="ARBA" id="ARBA00023306"/>
    </source>
</evidence>
<dbReference type="Gene3D" id="1.10.150.130">
    <property type="match status" value="1"/>
</dbReference>
<evidence type="ECO:0000256" key="9">
    <source>
        <dbReference type="HAMAP-Rule" id="MF_01808"/>
    </source>
</evidence>
<keyword evidence="7 9" id="KW-0233">DNA recombination</keyword>
<dbReference type="InterPro" id="IPR002104">
    <property type="entry name" value="Integrase_catalytic"/>
</dbReference>
<reference evidence="13" key="1">
    <citation type="submission" date="2017-02" db="EMBL/GenBank/DDBJ databases">
        <authorList>
            <person name="Dridi B."/>
        </authorList>
    </citation>
    <scope>NUCLEOTIDE SEQUENCE [LARGE SCALE GENOMIC DNA]</scope>
    <source>
        <strain evidence="13">EB411</strain>
    </source>
</reference>
<keyword evidence="5 9" id="KW-0229">DNA integration</keyword>
<dbReference type="PANTHER" id="PTHR30349">
    <property type="entry name" value="PHAGE INTEGRASE-RELATED"/>
    <property type="match status" value="1"/>
</dbReference>
<feature type="active site" evidence="9">
    <location>
        <position position="277"/>
    </location>
</feature>
<dbReference type="InterPro" id="IPR044068">
    <property type="entry name" value="CB"/>
</dbReference>
<dbReference type="GO" id="GO:0007059">
    <property type="term" value="P:chromosome segregation"/>
    <property type="evidence" value="ECO:0007669"/>
    <property type="project" value="UniProtKB-UniRule"/>
</dbReference>
<feature type="domain" description="Tyr recombinase" evidence="10">
    <location>
        <begin position="108"/>
        <end position="299"/>
    </location>
</feature>
<feature type="active site" evidence="9">
    <location>
        <position position="254"/>
    </location>
</feature>
<comment type="subunit">
    <text evidence="9">Forms a cyclic heterotetrameric complex composed of two molecules of XerC and two molecules of XerD.</text>
</comment>
<evidence type="ECO:0000256" key="1">
    <source>
        <dbReference type="ARBA" id="ARBA00004496"/>
    </source>
</evidence>
<dbReference type="Pfam" id="PF02899">
    <property type="entry name" value="Phage_int_SAM_1"/>
    <property type="match status" value="1"/>
</dbReference>
<comment type="subcellular location">
    <subcellularLocation>
        <location evidence="1 9">Cytoplasm</location>
    </subcellularLocation>
</comment>
<feature type="active site" description="O-(3'-phospho-DNA)-tyrosine intermediate" evidence="9">
    <location>
        <position position="286"/>
    </location>
</feature>
<evidence type="ECO:0000256" key="5">
    <source>
        <dbReference type="ARBA" id="ARBA00022908"/>
    </source>
</evidence>
<dbReference type="EMBL" id="FUKR01000036">
    <property type="protein sequence ID" value="SJN29552.1"/>
    <property type="molecule type" value="Genomic_DNA"/>
</dbReference>
<evidence type="ECO:0000259" key="11">
    <source>
        <dbReference type="PROSITE" id="PS51900"/>
    </source>
</evidence>
<keyword evidence="13" id="KW-1185">Reference proteome</keyword>
<evidence type="ECO:0000259" key="10">
    <source>
        <dbReference type="PROSITE" id="PS51898"/>
    </source>
</evidence>
<keyword evidence="3 9" id="KW-0132">Cell division</keyword>
<dbReference type="PROSITE" id="PS51900">
    <property type="entry name" value="CB"/>
    <property type="match status" value="1"/>
</dbReference>
<keyword evidence="2 9" id="KW-0963">Cytoplasm</keyword>
<dbReference type="RefSeq" id="WP_087136898.1">
    <property type="nucleotide sequence ID" value="NZ_FUKR01000036.1"/>
</dbReference>
<keyword evidence="8 9" id="KW-0131">Cell cycle</keyword>
<protein>
    <recommendedName>
        <fullName evidence="9">Tyrosine recombinase XerC</fullName>
    </recommendedName>
</protein>
<evidence type="ECO:0000256" key="3">
    <source>
        <dbReference type="ARBA" id="ARBA00022618"/>
    </source>
</evidence>
<accession>A0A1R4JBZ1</accession>
<evidence type="ECO:0000313" key="13">
    <source>
        <dbReference type="Proteomes" id="UP000196778"/>
    </source>
</evidence>
<dbReference type="Pfam" id="PF00589">
    <property type="entry name" value="Phage_integrase"/>
    <property type="match status" value="1"/>
</dbReference>
<dbReference type="SUPFAM" id="SSF56349">
    <property type="entry name" value="DNA breaking-rejoining enzymes"/>
    <property type="match status" value="1"/>
</dbReference>
<keyword evidence="4 9" id="KW-0159">Chromosome partition</keyword>
<gene>
    <name evidence="9" type="primary">xerC</name>
    <name evidence="12" type="ORF">FM119_06655</name>
</gene>
<evidence type="ECO:0000256" key="7">
    <source>
        <dbReference type="ARBA" id="ARBA00023172"/>
    </source>
</evidence>
<dbReference type="GO" id="GO:0005737">
    <property type="term" value="C:cytoplasm"/>
    <property type="evidence" value="ECO:0007669"/>
    <property type="project" value="UniProtKB-SubCell"/>
</dbReference>
<dbReference type="Proteomes" id="UP000196778">
    <property type="component" value="Unassembled WGS sequence"/>
</dbReference>
<comment type="similarity">
    <text evidence="9">Belongs to the 'phage' integrase family. XerC subfamily.</text>
</comment>
<organism evidence="12 13">
    <name type="scientific">Mycetocola reblochoni REB411</name>
    <dbReference type="NCBI Taxonomy" id="1255698"/>
    <lineage>
        <taxon>Bacteria</taxon>
        <taxon>Bacillati</taxon>
        <taxon>Actinomycetota</taxon>
        <taxon>Actinomycetes</taxon>
        <taxon>Micrococcales</taxon>
        <taxon>Microbacteriaceae</taxon>
        <taxon>Mycetocola</taxon>
    </lineage>
</organism>
<dbReference type="GO" id="GO:0003677">
    <property type="term" value="F:DNA binding"/>
    <property type="evidence" value="ECO:0007669"/>
    <property type="project" value="UniProtKB-UniRule"/>
</dbReference>
<dbReference type="InterPro" id="IPR011010">
    <property type="entry name" value="DNA_brk_join_enz"/>
</dbReference>
<dbReference type="InterPro" id="IPR023009">
    <property type="entry name" value="Tyrosine_recombinase_XerC/XerD"/>
</dbReference>
<dbReference type="OrthoDB" id="9801717at2"/>
<dbReference type="InterPro" id="IPR050090">
    <property type="entry name" value="Tyrosine_recombinase_XerCD"/>
</dbReference>
<evidence type="ECO:0000313" key="12">
    <source>
        <dbReference type="EMBL" id="SJN29552.1"/>
    </source>
</evidence>
<feature type="active site" evidence="9">
    <location>
        <position position="152"/>
    </location>
</feature>
<dbReference type="InterPro" id="IPR010998">
    <property type="entry name" value="Integrase_recombinase_N"/>
</dbReference>
<proteinExistence type="inferred from homology"/>
<dbReference type="GO" id="GO:0009037">
    <property type="term" value="F:tyrosine-based site-specific recombinase activity"/>
    <property type="evidence" value="ECO:0007669"/>
    <property type="project" value="UniProtKB-UniRule"/>
</dbReference>
<dbReference type="GO" id="GO:0051301">
    <property type="term" value="P:cell division"/>
    <property type="evidence" value="ECO:0007669"/>
    <property type="project" value="UniProtKB-KW"/>
</dbReference>